<proteinExistence type="predicted"/>
<dbReference type="Proteomes" id="UP000593568">
    <property type="component" value="Unassembled WGS sequence"/>
</dbReference>
<gene>
    <name evidence="2" type="ORF">Gotri_008440</name>
</gene>
<keyword evidence="1" id="KW-0812">Transmembrane</keyword>
<protein>
    <submittedName>
        <fullName evidence="2">Uncharacterized protein</fullName>
    </submittedName>
</protein>
<name>A0A7J9EJB6_9ROSI</name>
<keyword evidence="1" id="KW-0472">Membrane</keyword>
<evidence type="ECO:0000313" key="3">
    <source>
        <dbReference type="Proteomes" id="UP000593568"/>
    </source>
</evidence>
<keyword evidence="3" id="KW-1185">Reference proteome</keyword>
<dbReference type="AlphaFoldDB" id="A0A7J9EJB6"/>
<dbReference type="EMBL" id="JABEZW010000008">
    <property type="protein sequence ID" value="MBA0773142.1"/>
    <property type="molecule type" value="Genomic_DNA"/>
</dbReference>
<sequence>MQWITIEYLIAIEKLLDANSLQYDKLTCDELVLKTGLRILKRMLFRPLDGSAVSSSYQRRLGYRLLYSVRLVGVFVVADALFIGAQQVGRYLQDIRSH</sequence>
<evidence type="ECO:0000256" key="1">
    <source>
        <dbReference type="SAM" id="Phobius"/>
    </source>
</evidence>
<reference evidence="2 3" key="1">
    <citation type="journal article" date="2019" name="Genome Biol. Evol.">
        <title>Insights into the evolution of the New World diploid cottons (Gossypium, subgenus Houzingenia) based on genome sequencing.</title>
        <authorList>
            <person name="Grover C.E."/>
            <person name="Arick M.A. 2nd"/>
            <person name="Thrash A."/>
            <person name="Conover J.L."/>
            <person name="Sanders W.S."/>
            <person name="Peterson D.G."/>
            <person name="Frelichowski J.E."/>
            <person name="Scheffler J.A."/>
            <person name="Scheffler B.E."/>
            <person name="Wendel J.F."/>
        </authorList>
    </citation>
    <scope>NUCLEOTIDE SEQUENCE [LARGE SCALE GENOMIC DNA]</scope>
    <source>
        <strain evidence="2">8</strain>
        <tissue evidence="2">Leaf</tissue>
    </source>
</reference>
<organism evidence="2 3">
    <name type="scientific">Gossypium trilobum</name>
    <dbReference type="NCBI Taxonomy" id="34281"/>
    <lineage>
        <taxon>Eukaryota</taxon>
        <taxon>Viridiplantae</taxon>
        <taxon>Streptophyta</taxon>
        <taxon>Embryophyta</taxon>
        <taxon>Tracheophyta</taxon>
        <taxon>Spermatophyta</taxon>
        <taxon>Magnoliopsida</taxon>
        <taxon>eudicotyledons</taxon>
        <taxon>Gunneridae</taxon>
        <taxon>Pentapetalae</taxon>
        <taxon>rosids</taxon>
        <taxon>malvids</taxon>
        <taxon>Malvales</taxon>
        <taxon>Malvaceae</taxon>
        <taxon>Malvoideae</taxon>
        <taxon>Gossypium</taxon>
    </lineage>
</organism>
<evidence type="ECO:0000313" key="2">
    <source>
        <dbReference type="EMBL" id="MBA0773142.1"/>
    </source>
</evidence>
<accession>A0A7J9EJB6</accession>
<feature type="transmembrane region" description="Helical" evidence="1">
    <location>
        <begin position="65"/>
        <end position="85"/>
    </location>
</feature>
<keyword evidence="1" id="KW-1133">Transmembrane helix</keyword>
<comment type="caution">
    <text evidence="2">The sequence shown here is derived from an EMBL/GenBank/DDBJ whole genome shotgun (WGS) entry which is preliminary data.</text>
</comment>